<keyword evidence="10 14" id="KW-0030">Aminoacyl-tRNA synthetase</keyword>
<evidence type="ECO:0000256" key="11">
    <source>
        <dbReference type="ARBA" id="ARBA00049339"/>
    </source>
</evidence>
<dbReference type="GO" id="GO:0005524">
    <property type="term" value="F:ATP binding"/>
    <property type="evidence" value="ECO:0007669"/>
    <property type="project" value="UniProtKB-KW"/>
</dbReference>
<dbReference type="PANTHER" id="PTHR11956">
    <property type="entry name" value="ARGINYL-TRNA SYNTHETASE"/>
    <property type="match status" value="1"/>
</dbReference>
<gene>
    <name evidence="14" type="ORF">MNBD_IGNAVI01-1916</name>
</gene>
<sequence length="542" mass="62217">MKEYLYKIFNEAKNKLSYLNDVDITFSPPNQSEHGDQSTNIAMLLTKKLRENPRKIASEIIENLSIDEGVITKVEIAGPGFINFFFSAEYLAKIINKINDQNENFGRSDKYKNKKANIEFVSANPTGPLTVGHGRNAVIGDTVANLLEWIGYKVDREYYFNNAGRQMRVLGESVQLRYLELLGESIVFPEDYYQGEYIKEIAQHLIDEFGDSLKDESDETKFKERAEKEIFDDIRSTLKSLNIEMQTFYNEHSLYEDGKIDIVLKKFEEMGLSYKKDDAVWLKLTAIGNEQDKVIVKSTGEPTYRLPDIAYHTTKFDRGYDLIIDLFGSDHNATYPDVMAGLRALGYDIEKVKVLIHQFVTILNKGEVVKMSTRKANYITLDELIEAVGKDVVRYFFNMRSLASHLNFDLELAKKQSDENPVFYLQYAHARIASILRMTSEQDLSDSYDDLELLNTPTEMNLMKKLHQFEEEVLYSGENYEPHRIANYLEDTAALFHKFYTECRILGTEEKLASARIALVMATQTVIKNGLTILGVSAPNRM</sequence>
<dbReference type="Gene3D" id="3.30.1360.70">
    <property type="entry name" value="Arginyl tRNA synthetase N-terminal domain"/>
    <property type="match status" value="1"/>
</dbReference>
<dbReference type="PANTHER" id="PTHR11956:SF5">
    <property type="entry name" value="ARGININE--TRNA LIGASE, CYTOPLASMIC"/>
    <property type="match status" value="1"/>
</dbReference>
<dbReference type="CDD" id="cd00671">
    <property type="entry name" value="ArgRS_core"/>
    <property type="match status" value="1"/>
</dbReference>
<dbReference type="EC" id="6.1.1.19" evidence="4"/>
<dbReference type="InterPro" id="IPR036695">
    <property type="entry name" value="Arg-tRNA-synth_N_sf"/>
</dbReference>
<evidence type="ECO:0000259" key="13">
    <source>
        <dbReference type="SMART" id="SM01016"/>
    </source>
</evidence>
<dbReference type="EMBL" id="UOGD01000336">
    <property type="protein sequence ID" value="VAX26374.1"/>
    <property type="molecule type" value="Genomic_DNA"/>
</dbReference>
<dbReference type="InterPro" id="IPR001412">
    <property type="entry name" value="aa-tRNA-synth_I_CS"/>
</dbReference>
<keyword evidence="9" id="KW-0648">Protein biosynthesis</keyword>
<evidence type="ECO:0000256" key="6">
    <source>
        <dbReference type="ARBA" id="ARBA00022598"/>
    </source>
</evidence>
<dbReference type="SUPFAM" id="SSF55190">
    <property type="entry name" value="Arginyl-tRNA synthetase (ArgRS), N-terminal 'additional' domain"/>
    <property type="match status" value="1"/>
</dbReference>
<proteinExistence type="inferred from homology"/>
<evidence type="ECO:0000256" key="7">
    <source>
        <dbReference type="ARBA" id="ARBA00022741"/>
    </source>
</evidence>
<evidence type="ECO:0000256" key="5">
    <source>
        <dbReference type="ARBA" id="ARBA00022490"/>
    </source>
</evidence>
<dbReference type="GO" id="GO:0006420">
    <property type="term" value="P:arginyl-tRNA aminoacylation"/>
    <property type="evidence" value="ECO:0007669"/>
    <property type="project" value="InterPro"/>
</dbReference>
<keyword evidence="6 14" id="KW-0436">Ligase</keyword>
<dbReference type="NCBIfam" id="TIGR00456">
    <property type="entry name" value="argS"/>
    <property type="match status" value="1"/>
</dbReference>
<feature type="domain" description="Arginyl tRNA synthetase N-terminal" evidence="13">
    <location>
        <begin position="3"/>
        <end position="86"/>
    </location>
</feature>
<dbReference type="InterPro" id="IPR008909">
    <property type="entry name" value="DALR_anticod-bd"/>
</dbReference>
<evidence type="ECO:0000256" key="10">
    <source>
        <dbReference type="ARBA" id="ARBA00023146"/>
    </source>
</evidence>
<name>A0A3B1CR41_9ZZZZ</name>
<feature type="domain" description="DALR anticodon binding" evidence="12">
    <location>
        <begin position="425"/>
        <end position="542"/>
    </location>
</feature>
<dbReference type="SMART" id="SM00836">
    <property type="entry name" value="DALR_1"/>
    <property type="match status" value="1"/>
</dbReference>
<comment type="subcellular location">
    <subcellularLocation>
        <location evidence="1">Cytoplasm</location>
    </subcellularLocation>
</comment>
<dbReference type="InterPro" id="IPR009080">
    <property type="entry name" value="tRNAsynth_Ia_anticodon-bd"/>
</dbReference>
<keyword evidence="7" id="KW-0547">Nucleotide-binding</keyword>
<dbReference type="PROSITE" id="PS00178">
    <property type="entry name" value="AA_TRNA_LIGASE_I"/>
    <property type="match status" value="1"/>
</dbReference>
<accession>A0A3B1CR41</accession>
<dbReference type="Gene3D" id="3.40.50.620">
    <property type="entry name" value="HUPs"/>
    <property type="match status" value="1"/>
</dbReference>
<evidence type="ECO:0000313" key="14">
    <source>
        <dbReference type="EMBL" id="VAX26374.1"/>
    </source>
</evidence>
<dbReference type="PRINTS" id="PR01038">
    <property type="entry name" value="TRNASYNTHARG"/>
</dbReference>
<dbReference type="Gene3D" id="1.10.730.10">
    <property type="entry name" value="Isoleucyl-tRNA Synthetase, Domain 1"/>
    <property type="match status" value="1"/>
</dbReference>
<dbReference type="InterPro" id="IPR035684">
    <property type="entry name" value="ArgRS_core"/>
</dbReference>
<keyword evidence="5" id="KW-0963">Cytoplasm</keyword>
<protein>
    <recommendedName>
        <fullName evidence="4">arginine--tRNA ligase</fullName>
        <ecNumber evidence="4">6.1.1.19</ecNumber>
    </recommendedName>
</protein>
<dbReference type="HAMAP" id="MF_00123">
    <property type="entry name" value="Arg_tRNA_synth"/>
    <property type="match status" value="1"/>
</dbReference>
<dbReference type="GO" id="GO:0005737">
    <property type="term" value="C:cytoplasm"/>
    <property type="evidence" value="ECO:0007669"/>
    <property type="project" value="UniProtKB-SubCell"/>
</dbReference>
<comment type="catalytic activity">
    <reaction evidence="11">
        <text>tRNA(Arg) + L-arginine + ATP = L-arginyl-tRNA(Arg) + AMP + diphosphate</text>
        <dbReference type="Rhea" id="RHEA:20301"/>
        <dbReference type="Rhea" id="RHEA-COMP:9658"/>
        <dbReference type="Rhea" id="RHEA-COMP:9673"/>
        <dbReference type="ChEBI" id="CHEBI:30616"/>
        <dbReference type="ChEBI" id="CHEBI:32682"/>
        <dbReference type="ChEBI" id="CHEBI:33019"/>
        <dbReference type="ChEBI" id="CHEBI:78442"/>
        <dbReference type="ChEBI" id="CHEBI:78513"/>
        <dbReference type="ChEBI" id="CHEBI:456215"/>
        <dbReference type="EC" id="6.1.1.19"/>
    </reaction>
</comment>
<dbReference type="FunFam" id="3.40.50.620:FF:000062">
    <property type="entry name" value="Arginine--tRNA ligase"/>
    <property type="match status" value="1"/>
</dbReference>
<dbReference type="SUPFAM" id="SSF52374">
    <property type="entry name" value="Nucleotidylyl transferase"/>
    <property type="match status" value="1"/>
</dbReference>
<organism evidence="14">
    <name type="scientific">hydrothermal vent metagenome</name>
    <dbReference type="NCBI Taxonomy" id="652676"/>
    <lineage>
        <taxon>unclassified sequences</taxon>
        <taxon>metagenomes</taxon>
        <taxon>ecological metagenomes</taxon>
    </lineage>
</organism>
<dbReference type="SUPFAM" id="SSF47323">
    <property type="entry name" value="Anticodon-binding domain of a subclass of class I aminoacyl-tRNA synthetases"/>
    <property type="match status" value="1"/>
</dbReference>
<dbReference type="Pfam" id="PF03485">
    <property type="entry name" value="Arg_tRNA_synt_N"/>
    <property type="match status" value="1"/>
</dbReference>
<evidence type="ECO:0000256" key="9">
    <source>
        <dbReference type="ARBA" id="ARBA00022917"/>
    </source>
</evidence>
<dbReference type="Pfam" id="PF05746">
    <property type="entry name" value="DALR_1"/>
    <property type="match status" value="1"/>
</dbReference>
<dbReference type="AlphaFoldDB" id="A0A3B1CR41"/>
<comment type="similarity">
    <text evidence="2">Belongs to the class-I aminoacyl-tRNA synthetase family.</text>
</comment>
<evidence type="ECO:0000256" key="8">
    <source>
        <dbReference type="ARBA" id="ARBA00022840"/>
    </source>
</evidence>
<evidence type="ECO:0000256" key="4">
    <source>
        <dbReference type="ARBA" id="ARBA00012837"/>
    </source>
</evidence>
<evidence type="ECO:0000256" key="2">
    <source>
        <dbReference type="ARBA" id="ARBA00005594"/>
    </source>
</evidence>
<dbReference type="InterPro" id="IPR005148">
    <property type="entry name" value="Arg-tRNA-synth_N"/>
</dbReference>
<dbReference type="Pfam" id="PF00750">
    <property type="entry name" value="tRNA-synt_1d"/>
    <property type="match status" value="1"/>
</dbReference>
<dbReference type="FunFam" id="1.10.730.10:FF:000008">
    <property type="entry name" value="Arginine--tRNA ligase"/>
    <property type="match status" value="1"/>
</dbReference>
<comment type="subunit">
    <text evidence="3">Monomer.</text>
</comment>
<evidence type="ECO:0000256" key="3">
    <source>
        <dbReference type="ARBA" id="ARBA00011245"/>
    </source>
</evidence>
<dbReference type="SMART" id="SM01016">
    <property type="entry name" value="Arg_tRNA_synt_N"/>
    <property type="match status" value="1"/>
</dbReference>
<evidence type="ECO:0000256" key="1">
    <source>
        <dbReference type="ARBA" id="ARBA00004496"/>
    </source>
</evidence>
<dbReference type="GO" id="GO:0004814">
    <property type="term" value="F:arginine-tRNA ligase activity"/>
    <property type="evidence" value="ECO:0007669"/>
    <property type="project" value="UniProtKB-EC"/>
</dbReference>
<keyword evidence="8" id="KW-0067">ATP-binding</keyword>
<dbReference type="InterPro" id="IPR014729">
    <property type="entry name" value="Rossmann-like_a/b/a_fold"/>
</dbReference>
<reference evidence="14" key="1">
    <citation type="submission" date="2018-06" db="EMBL/GenBank/DDBJ databases">
        <authorList>
            <person name="Zhirakovskaya E."/>
        </authorList>
    </citation>
    <scope>NUCLEOTIDE SEQUENCE</scope>
</reference>
<dbReference type="InterPro" id="IPR001278">
    <property type="entry name" value="Arg-tRNA-ligase"/>
</dbReference>
<evidence type="ECO:0000259" key="12">
    <source>
        <dbReference type="SMART" id="SM00836"/>
    </source>
</evidence>
<dbReference type="CDD" id="cd07956">
    <property type="entry name" value="Anticodon_Ia_Arg"/>
    <property type="match status" value="1"/>
</dbReference>